<evidence type="ECO:0000256" key="3">
    <source>
        <dbReference type="ARBA" id="ARBA00023004"/>
    </source>
</evidence>
<keyword evidence="7" id="KW-1185">Reference proteome</keyword>
<dbReference type="AlphaFoldDB" id="A0A2G5NVW2"/>
<keyword evidence="1" id="KW-0004">4Fe-4S</keyword>
<reference evidence="6 7" key="1">
    <citation type="journal article" date="2018" name="Front. Microbiol.">
        <title>Description and Comparative Genomics of Macrococcus caseolyticus subsp. hominis subsp. nov., Macrococcus goetzii sp. nov., Macrococcus epidermidis sp. nov., and Macrococcus bohemicus sp. nov., Novel Macrococci From Human Clinical Material With Virulence Potential and Suspected Uptake of Foreign DNA by Natural Transformation.</title>
        <authorList>
            <person name="Maslanova I."/>
            <person name="Wertheimer Z."/>
            <person name="Sedlacek I."/>
            <person name="Svec P."/>
            <person name="Indrakova A."/>
            <person name="Kovarovic V."/>
            <person name="Schumann P."/>
            <person name="Sproer C."/>
            <person name="Kralova S."/>
            <person name="Sedo O."/>
            <person name="Kristofova L."/>
            <person name="Vrbovska V."/>
            <person name="Fuzik T."/>
            <person name="Petras P."/>
            <person name="Zdrahal Z."/>
            <person name="Ruzickova V."/>
            <person name="Doskar J."/>
            <person name="Pantucek R."/>
        </authorList>
    </citation>
    <scope>NUCLEOTIDE SEQUENCE [LARGE SCALE GENOMIC DNA]</scope>
    <source>
        <strain evidence="6 7">CCM 4927</strain>
    </source>
</reference>
<dbReference type="GO" id="GO:0046872">
    <property type="term" value="F:metal ion binding"/>
    <property type="evidence" value="ECO:0007669"/>
    <property type="project" value="UniProtKB-KW"/>
</dbReference>
<evidence type="ECO:0000313" key="7">
    <source>
        <dbReference type="Proteomes" id="UP000229523"/>
    </source>
</evidence>
<name>A0A2G5NVW2_9STAP</name>
<dbReference type="GO" id="GO:0006284">
    <property type="term" value="P:base-excision repair"/>
    <property type="evidence" value="ECO:0007669"/>
    <property type="project" value="InterPro"/>
</dbReference>
<dbReference type="EMBL" id="MJBI02000011">
    <property type="protein sequence ID" value="RAI79070.1"/>
    <property type="molecule type" value="Genomic_DNA"/>
</dbReference>
<dbReference type="GO" id="GO:0051539">
    <property type="term" value="F:4 iron, 4 sulfur cluster binding"/>
    <property type="evidence" value="ECO:0007669"/>
    <property type="project" value="UniProtKB-KW"/>
</dbReference>
<evidence type="ECO:0000313" key="6">
    <source>
        <dbReference type="EMBL" id="RAI79070.1"/>
    </source>
</evidence>
<dbReference type="PANTHER" id="PTHR10359:SF19">
    <property type="entry name" value="DNA REPAIR GLYCOSYLASE MJ1434-RELATED"/>
    <property type="match status" value="1"/>
</dbReference>
<evidence type="ECO:0000256" key="1">
    <source>
        <dbReference type="ARBA" id="ARBA00022485"/>
    </source>
</evidence>
<dbReference type="GO" id="GO:0003824">
    <property type="term" value="F:catalytic activity"/>
    <property type="evidence" value="ECO:0007669"/>
    <property type="project" value="InterPro"/>
</dbReference>
<dbReference type="PIRSF" id="PIRSF001435">
    <property type="entry name" value="Nth"/>
    <property type="match status" value="1"/>
</dbReference>
<keyword evidence="4" id="KW-0411">Iron-sulfur</keyword>
<dbReference type="CDD" id="cd00056">
    <property type="entry name" value="ENDO3c"/>
    <property type="match status" value="1"/>
</dbReference>
<organism evidence="6 7">
    <name type="scientific">Macrococcoides goetzii</name>
    <dbReference type="NCBI Taxonomy" id="1891097"/>
    <lineage>
        <taxon>Bacteria</taxon>
        <taxon>Bacillati</taxon>
        <taxon>Bacillota</taxon>
        <taxon>Bacilli</taxon>
        <taxon>Bacillales</taxon>
        <taxon>Staphylococcaceae</taxon>
        <taxon>Macrococcoides</taxon>
    </lineage>
</organism>
<dbReference type="Proteomes" id="UP000229523">
    <property type="component" value="Unassembled WGS sequence"/>
</dbReference>
<dbReference type="RefSeq" id="WP_099577184.1">
    <property type="nucleotide sequence ID" value="NZ_MJBI02000011.1"/>
</dbReference>
<dbReference type="Pfam" id="PF00730">
    <property type="entry name" value="HhH-GPD"/>
    <property type="match status" value="1"/>
</dbReference>
<keyword evidence="2" id="KW-0479">Metal-binding</keyword>
<proteinExistence type="predicted"/>
<comment type="caution">
    <text evidence="6">The sequence shown here is derived from an EMBL/GenBank/DDBJ whole genome shotgun (WGS) entry which is preliminary data.</text>
</comment>
<dbReference type="Gene3D" id="1.10.340.30">
    <property type="entry name" value="Hypothetical protein, domain 2"/>
    <property type="match status" value="1"/>
</dbReference>
<evidence type="ECO:0000256" key="4">
    <source>
        <dbReference type="ARBA" id="ARBA00023014"/>
    </source>
</evidence>
<dbReference type="SMART" id="SM00478">
    <property type="entry name" value="ENDO3c"/>
    <property type="match status" value="1"/>
</dbReference>
<gene>
    <name evidence="6" type="ORF">BFS35_012700</name>
</gene>
<dbReference type="InterPro" id="IPR011257">
    <property type="entry name" value="DNA_glycosylase"/>
</dbReference>
<sequence>MKLTIQELYDKLYDNLGPQGWWPAENPFEIIIGAILVQNTNWRNVEHSLNNLREKTQFDPDKILALDMETLQTCIQPSGFYKNKSKAVHSIFHWLKEHDYDFKAIDAMYVERLRNELLALPGIGPETADVLLVYVFEKVVFIPDTYTRRLFKLLGHAGSDSYKGLQEAVELPADFTPEHAQEFHGLLDEFGKLYLSPKGVKGETFLDAYFVGRD</sequence>
<protein>
    <submittedName>
        <fullName evidence="6">Deoxyribonuclease I</fullName>
    </submittedName>
</protein>
<evidence type="ECO:0000256" key="2">
    <source>
        <dbReference type="ARBA" id="ARBA00022723"/>
    </source>
</evidence>
<keyword evidence="3" id="KW-0408">Iron</keyword>
<dbReference type="InterPro" id="IPR003265">
    <property type="entry name" value="HhH-GPD_domain"/>
</dbReference>
<dbReference type="PANTHER" id="PTHR10359">
    <property type="entry name" value="A/G-SPECIFIC ADENINE GLYCOSYLASE/ENDONUCLEASE III"/>
    <property type="match status" value="1"/>
</dbReference>
<accession>A0A2G5NVW2</accession>
<dbReference type="SUPFAM" id="SSF48150">
    <property type="entry name" value="DNA-glycosylase"/>
    <property type="match status" value="1"/>
</dbReference>
<evidence type="ECO:0000259" key="5">
    <source>
        <dbReference type="SMART" id="SM00478"/>
    </source>
</evidence>
<feature type="domain" description="HhH-GPD" evidence="5">
    <location>
        <begin position="36"/>
        <end position="193"/>
    </location>
</feature>